<sequence>MDFSHLEKPPYGLGREDIDWVKRTWEALDDAERVGQLFNLRSVGFDTEEIAR</sequence>
<dbReference type="Proteomes" id="UP000244069">
    <property type="component" value="Unassembled WGS sequence"/>
</dbReference>
<name>A0A2T5ZVC9_9RHOB</name>
<reference evidence="1 2" key="1">
    <citation type="submission" date="2018-04" db="EMBL/GenBank/DDBJ databases">
        <title>Genomic Encyclopedia of Archaeal and Bacterial Type Strains, Phase II (KMG-II): from individual species to whole genera.</title>
        <authorList>
            <person name="Goeker M."/>
        </authorList>
    </citation>
    <scope>NUCLEOTIDE SEQUENCE [LARGE SCALE GENOMIC DNA]</scope>
    <source>
        <strain evidence="1 2">DSM 29329</strain>
    </source>
</reference>
<evidence type="ECO:0000313" key="2">
    <source>
        <dbReference type="Proteomes" id="UP000244069"/>
    </source>
</evidence>
<accession>A0A2T5ZVC9</accession>
<dbReference type="OrthoDB" id="1141916at2"/>
<evidence type="ECO:0000313" key="1">
    <source>
        <dbReference type="EMBL" id="PTX35485.1"/>
    </source>
</evidence>
<protein>
    <submittedName>
        <fullName evidence="1">Uncharacterized protein</fullName>
    </submittedName>
</protein>
<dbReference type="AlphaFoldDB" id="A0A2T5ZVC9"/>
<organism evidence="1 2">
    <name type="scientific">Allosediminivita pacifica</name>
    <dbReference type="NCBI Taxonomy" id="1267769"/>
    <lineage>
        <taxon>Bacteria</taxon>
        <taxon>Pseudomonadati</taxon>
        <taxon>Pseudomonadota</taxon>
        <taxon>Alphaproteobacteria</taxon>
        <taxon>Rhodobacterales</taxon>
        <taxon>Paracoccaceae</taxon>
        <taxon>Allosediminivita</taxon>
    </lineage>
</organism>
<dbReference type="EMBL" id="QBKN01000075">
    <property type="protein sequence ID" value="PTX35485.1"/>
    <property type="molecule type" value="Genomic_DNA"/>
</dbReference>
<comment type="caution">
    <text evidence="1">The sequence shown here is derived from an EMBL/GenBank/DDBJ whole genome shotgun (WGS) entry which is preliminary data.</text>
</comment>
<feature type="non-terminal residue" evidence="1">
    <location>
        <position position="52"/>
    </location>
</feature>
<gene>
    <name evidence="1" type="ORF">C8N44_1751</name>
</gene>
<keyword evidence="2" id="KW-1185">Reference proteome</keyword>
<proteinExistence type="predicted"/>